<dbReference type="Proteomes" id="UP000184520">
    <property type="component" value="Unassembled WGS sequence"/>
</dbReference>
<feature type="transmembrane region" description="Helical" evidence="2">
    <location>
        <begin position="21"/>
        <end position="43"/>
    </location>
</feature>
<feature type="coiled-coil region" evidence="1">
    <location>
        <begin position="54"/>
        <end position="91"/>
    </location>
</feature>
<dbReference type="OrthoDB" id="5296173at2"/>
<keyword evidence="2" id="KW-0812">Transmembrane</keyword>
<dbReference type="EMBL" id="FQWD01000005">
    <property type="protein sequence ID" value="SHG93358.1"/>
    <property type="molecule type" value="Genomic_DNA"/>
</dbReference>
<keyword evidence="1" id="KW-0175">Coiled coil</keyword>
<keyword evidence="4" id="KW-1185">Reference proteome</keyword>
<dbReference type="GO" id="GO:0043683">
    <property type="term" value="P:type IV pilus assembly"/>
    <property type="evidence" value="ECO:0007669"/>
    <property type="project" value="TreeGrafter"/>
</dbReference>
<evidence type="ECO:0000256" key="1">
    <source>
        <dbReference type="SAM" id="Coils"/>
    </source>
</evidence>
<protein>
    <submittedName>
        <fullName evidence="3">Type IV pilus assembly protein PilN</fullName>
    </submittedName>
</protein>
<proteinExistence type="predicted"/>
<evidence type="ECO:0000256" key="2">
    <source>
        <dbReference type="SAM" id="Phobius"/>
    </source>
</evidence>
<dbReference type="InterPro" id="IPR007813">
    <property type="entry name" value="PilN"/>
</dbReference>
<keyword evidence="2" id="KW-0472">Membrane</keyword>
<accession>A0A1M5NV67</accession>
<sequence>MAHVNLLPWREQRRQKQKQQFLVTLALVAVFCGLIFWLIGQFIETQISNQNTRNQYLQTEITALESQIAEIKRIKDSKAAIEQRMALIEQLQSSRNITPNILDELARLVPPGVSFKSMIRKGAQIEVRGTSESNNRLAEFMRQLEKSKVFTAGDLSSIVADTSASDAVSEFTLTFSISQVLANAQREAEQKAKGGKK</sequence>
<organism evidence="3 4">
    <name type="scientific">Marisediminitalea aggregata</name>
    <dbReference type="NCBI Taxonomy" id="634436"/>
    <lineage>
        <taxon>Bacteria</taxon>
        <taxon>Pseudomonadati</taxon>
        <taxon>Pseudomonadota</taxon>
        <taxon>Gammaproteobacteria</taxon>
        <taxon>Alteromonadales</taxon>
        <taxon>Alteromonadaceae</taxon>
        <taxon>Marisediminitalea</taxon>
    </lineage>
</organism>
<name>A0A1M5NV67_9ALTE</name>
<dbReference type="AlphaFoldDB" id="A0A1M5NV67"/>
<dbReference type="PANTHER" id="PTHR40278:SF2">
    <property type="entry name" value="TYPE IV PILUS INNER MEMBRANE COMPONENT PILN"/>
    <property type="match status" value="1"/>
</dbReference>
<dbReference type="Pfam" id="PF05137">
    <property type="entry name" value="PilN"/>
    <property type="match status" value="1"/>
</dbReference>
<dbReference type="RefSeq" id="WP_073324314.1">
    <property type="nucleotide sequence ID" value="NZ_FQWD01000005.1"/>
</dbReference>
<evidence type="ECO:0000313" key="4">
    <source>
        <dbReference type="Proteomes" id="UP000184520"/>
    </source>
</evidence>
<dbReference type="STRING" id="634436.SAMN05216361_3365"/>
<gene>
    <name evidence="3" type="ORF">SAMN05216361_3365</name>
</gene>
<dbReference type="InterPro" id="IPR052534">
    <property type="entry name" value="Extracell_DNA_Util/SecSys_Comp"/>
</dbReference>
<dbReference type="GO" id="GO:0043107">
    <property type="term" value="P:type IV pilus-dependent motility"/>
    <property type="evidence" value="ECO:0007669"/>
    <property type="project" value="TreeGrafter"/>
</dbReference>
<keyword evidence="2" id="KW-1133">Transmembrane helix</keyword>
<dbReference type="PANTHER" id="PTHR40278">
    <property type="entry name" value="DNA UTILIZATION PROTEIN HOFN"/>
    <property type="match status" value="1"/>
</dbReference>
<evidence type="ECO:0000313" key="3">
    <source>
        <dbReference type="EMBL" id="SHG93358.1"/>
    </source>
</evidence>
<reference evidence="4" key="1">
    <citation type="submission" date="2016-11" db="EMBL/GenBank/DDBJ databases">
        <authorList>
            <person name="Varghese N."/>
            <person name="Submissions S."/>
        </authorList>
    </citation>
    <scope>NUCLEOTIDE SEQUENCE [LARGE SCALE GENOMIC DNA]</scope>
    <source>
        <strain evidence="4">CGMCC 1.8995</strain>
    </source>
</reference>